<dbReference type="SMART" id="SM00388">
    <property type="entry name" value="HisKA"/>
    <property type="match status" value="1"/>
</dbReference>
<evidence type="ECO:0000256" key="11">
    <source>
        <dbReference type="ARBA" id="ARBA00022989"/>
    </source>
</evidence>
<dbReference type="PANTHER" id="PTHR43047:SF72">
    <property type="entry name" value="OSMOSENSING HISTIDINE PROTEIN KINASE SLN1"/>
    <property type="match status" value="1"/>
</dbReference>
<gene>
    <name evidence="20" type="ORF">Lmac_1813</name>
</gene>
<dbReference type="Gene3D" id="3.40.50.2300">
    <property type="match status" value="1"/>
</dbReference>
<name>A0A0W0W165_9GAMM</name>
<dbReference type="EMBL" id="LNYL01000042">
    <property type="protein sequence ID" value="KTD26042.1"/>
    <property type="molecule type" value="Genomic_DNA"/>
</dbReference>
<dbReference type="SUPFAM" id="SSF55785">
    <property type="entry name" value="PYP-like sensor domain (PAS domain)"/>
    <property type="match status" value="1"/>
</dbReference>
<dbReference type="CDD" id="cd16922">
    <property type="entry name" value="HATPase_EvgS-ArcB-TorS-like"/>
    <property type="match status" value="1"/>
</dbReference>
<dbReference type="GO" id="GO:0000155">
    <property type="term" value="F:phosphorelay sensor kinase activity"/>
    <property type="evidence" value="ECO:0007669"/>
    <property type="project" value="InterPro"/>
</dbReference>
<dbReference type="PROSITE" id="PS50110">
    <property type="entry name" value="RESPONSE_REGULATORY"/>
    <property type="match status" value="1"/>
</dbReference>
<evidence type="ECO:0000256" key="6">
    <source>
        <dbReference type="ARBA" id="ARBA00022553"/>
    </source>
</evidence>
<dbReference type="GO" id="GO:0005886">
    <property type="term" value="C:plasma membrane"/>
    <property type="evidence" value="ECO:0007669"/>
    <property type="project" value="UniProtKB-SubCell"/>
</dbReference>
<keyword evidence="9 20" id="KW-0418">Kinase</keyword>
<dbReference type="Gene3D" id="3.30.450.20">
    <property type="entry name" value="PAS domain"/>
    <property type="match status" value="1"/>
</dbReference>
<dbReference type="CDD" id="cd00082">
    <property type="entry name" value="HisKA"/>
    <property type="match status" value="1"/>
</dbReference>
<evidence type="ECO:0000256" key="14">
    <source>
        <dbReference type="PROSITE-ProRule" id="PRU00110"/>
    </source>
</evidence>
<evidence type="ECO:0000313" key="20">
    <source>
        <dbReference type="EMBL" id="KTD26042.1"/>
    </source>
</evidence>
<dbReference type="Gene3D" id="3.30.565.10">
    <property type="entry name" value="Histidine kinase-like ATPase, C-terminal domain"/>
    <property type="match status" value="1"/>
</dbReference>
<dbReference type="InterPro" id="IPR003661">
    <property type="entry name" value="HisK_dim/P_dom"/>
</dbReference>
<dbReference type="InterPro" id="IPR004358">
    <property type="entry name" value="Sig_transdc_His_kin-like_C"/>
</dbReference>
<keyword evidence="7 20" id="KW-0808">Transferase</keyword>
<keyword evidence="10" id="KW-0067">ATP-binding</keyword>
<dbReference type="Pfam" id="PF01627">
    <property type="entry name" value="Hpt"/>
    <property type="match status" value="1"/>
</dbReference>
<dbReference type="InterPro" id="IPR008207">
    <property type="entry name" value="Sig_transdc_His_kin_Hpt_dom"/>
</dbReference>
<evidence type="ECO:0000256" key="3">
    <source>
        <dbReference type="ARBA" id="ARBA00012438"/>
    </source>
</evidence>
<feature type="domain" description="HPt" evidence="19">
    <location>
        <begin position="734"/>
        <end position="828"/>
    </location>
</feature>
<evidence type="ECO:0000259" key="16">
    <source>
        <dbReference type="PROSITE" id="PS50109"/>
    </source>
</evidence>
<dbReference type="InterPro" id="IPR011006">
    <property type="entry name" value="CheY-like_superfamily"/>
</dbReference>
<organism evidence="20 21">
    <name type="scientific">Legionella maceachernii</name>
    <dbReference type="NCBI Taxonomy" id="466"/>
    <lineage>
        <taxon>Bacteria</taxon>
        <taxon>Pseudomonadati</taxon>
        <taxon>Pseudomonadota</taxon>
        <taxon>Gammaproteobacteria</taxon>
        <taxon>Legionellales</taxon>
        <taxon>Legionellaceae</taxon>
        <taxon>Legionella</taxon>
    </lineage>
</organism>
<dbReference type="InterPro" id="IPR013656">
    <property type="entry name" value="PAS_4"/>
</dbReference>
<feature type="domain" description="Histidine kinase" evidence="16">
    <location>
        <begin position="285"/>
        <end position="505"/>
    </location>
</feature>
<dbReference type="RefSeq" id="WP_058452558.1">
    <property type="nucleotide sequence ID" value="NZ_CAAAIB010000004.1"/>
</dbReference>
<evidence type="ECO:0000256" key="2">
    <source>
        <dbReference type="ARBA" id="ARBA00004429"/>
    </source>
</evidence>
<dbReference type="CDD" id="cd00088">
    <property type="entry name" value="HPT"/>
    <property type="match status" value="1"/>
</dbReference>
<keyword evidence="10" id="KW-0547">Nucleotide-binding</keyword>
<reference evidence="20 21" key="1">
    <citation type="submission" date="2015-11" db="EMBL/GenBank/DDBJ databases">
        <title>Genomic analysis of 38 Legionella species identifies large and diverse effector repertoires.</title>
        <authorList>
            <person name="Burstein D."/>
            <person name="Amaro F."/>
            <person name="Zusman T."/>
            <person name="Lifshitz Z."/>
            <person name="Cohen O."/>
            <person name="Gilbert J.A."/>
            <person name="Pupko T."/>
            <person name="Shuman H.A."/>
            <person name="Segal G."/>
        </authorList>
    </citation>
    <scope>NUCLEOTIDE SEQUENCE [LARGE SCALE GENOMIC DNA]</scope>
    <source>
        <strain evidence="20 21">PX-1-G2-E2</strain>
    </source>
</reference>
<dbReference type="InterPro" id="IPR003594">
    <property type="entry name" value="HATPase_dom"/>
</dbReference>
<dbReference type="SUPFAM" id="SSF52172">
    <property type="entry name" value="CheY-like"/>
    <property type="match status" value="1"/>
</dbReference>
<dbReference type="CDD" id="cd00130">
    <property type="entry name" value="PAS"/>
    <property type="match status" value="1"/>
</dbReference>
<dbReference type="NCBIfam" id="TIGR00229">
    <property type="entry name" value="sensory_box"/>
    <property type="match status" value="1"/>
</dbReference>
<dbReference type="PRINTS" id="PR00344">
    <property type="entry name" value="BCTRLSENSOR"/>
</dbReference>
<feature type="modified residue" description="4-aspartylphosphate" evidence="15">
    <location>
        <position position="601"/>
    </location>
</feature>
<keyword evidence="8" id="KW-0812">Transmembrane</keyword>
<evidence type="ECO:0000256" key="4">
    <source>
        <dbReference type="ARBA" id="ARBA00022475"/>
    </source>
</evidence>
<dbReference type="Pfam" id="PF00072">
    <property type="entry name" value="Response_reg"/>
    <property type="match status" value="1"/>
</dbReference>
<feature type="domain" description="Response regulatory" evidence="17">
    <location>
        <begin position="552"/>
        <end position="670"/>
    </location>
</feature>
<dbReference type="InterPro" id="IPR036890">
    <property type="entry name" value="HATPase_C_sf"/>
</dbReference>
<dbReference type="InterPro" id="IPR036641">
    <property type="entry name" value="HPT_dom_sf"/>
</dbReference>
<dbReference type="InterPro" id="IPR036097">
    <property type="entry name" value="HisK_dim/P_sf"/>
</dbReference>
<dbReference type="EC" id="2.7.13.3" evidence="3"/>
<evidence type="ECO:0000259" key="17">
    <source>
        <dbReference type="PROSITE" id="PS50110"/>
    </source>
</evidence>
<dbReference type="PROSITE" id="PS50113">
    <property type="entry name" value="PAC"/>
    <property type="match status" value="1"/>
</dbReference>
<dbReference type="SUPFAM" id="SSF55874">
    <property type="entry name" value="ATPase domain of HSP90 chaperone/DNA topoisomerase II/histidine kinase"/>
    <property type="match status" value="1"/>
</dbReference>
<comment type="caution">
    <text evidence="20">The sequence shown here is derived from an EMBL/GenBank/DDBJ whole genome shotgun (WGS) entry which is preliminary data.</text>
</comment>
<dbReference type="STRING" id="466.Lmac_1813"/>
<dbReference type="AlphaFoldDB" id="A0A0W0W165"/>
<evidence type="ECO:0000256" key="9">
    <source>
        <dbReference type="ARBA" id="ARBA00022777"/>
    </source>
</evidence>
<proteinExistence type="predicted"/>
<dbReference type="SMART" id="SM00387">
    <property type="entry name" value="HATPase_c"/>
    <property type="match status" value="1"/>
</dbReference>
<keyword evidence="12" id="KW-0902">Two-component regulatory system</keyword>
<dbReference type="GO" id="GO:0009927">
    <property type="term" value="F:histidine phosphotransfer kinase activity"/>
    <property type="evidence" value="ECO:0007669"/>
    <property type="project" value="TreeGrafter"/>
</dbReference>
<keyword evidence="5" id="KW-0997">Cell inner membrane</keyword>
<accession>A0A0W0W165</accession>
<dbReference type="Gene3D" id="1.10.287.130">
    <property type="match status" value="1"/>
</dbReference>
<dbReference type="InterPro" id="IPR005467">
    <property type="entry name" value="His_kinase_dom"/>
</dbReference>
<dbReference type="SUPFAM" id="SSF47226">
    <property type="entry name" value="Histidine-containing phosphotransfer domain, HPT domain"/>
    <property type="match status" value="1"/>
</dbReference>
<evidence type="ECO:0000259" key="19">
    <source>
        <dbReference type="PROSITE" id="PS50894"/>
    </source>
</evidence>
<dbReference type="SMART" id="SM00073">
    <property type="entry name" value="HPT"/>
    <property type="match status" value="1"/>
</dbReference>
<evidence type="ECO:0000256" key="12">
    <source>
        <dbReference type="ARBA" id="ARBA00023012"/>
    </source>
</evidence>
<evidence type="ECO:0000256" key="10">
    <source>
        <dbReference type="ARBA" id="ARBA00022840"/>
    </source>
</evidence>
<dbReference type="Pfam" id="PF02518">
    <property type="entry name" value="HATPase_c"/>
    <property type="match status" value="1"/>
</dbReference>
<dbReference type="InterPro" id="IPR035965">
    <property type="entry name" value="PAS-like_dom_sf"/>
</dbReference>
<dbReference type="SUPFAM" id="SSF47384">
    <property type="entry name" value="Homodimeric domain of signal transducing histidine kinase"/>
    <property type="match status" value="1"/>
</dbReference>
<keyword evidence="21" id="KW-1185">Reference proteome</keyword>
<keyword evidence="4" id="KW-1003">Cell membrane</keyword>
<dbReference type="CDD" id="cd17546">
    <property type="entry name" value="REC_hyHK_CKI1_RcsC-like"/>
    <property type="match status" value="1"/>
</dbReference>
<feature type="modified residue" description="Phosphohistidine" evidence="14">
    <location>
        <position position="774"/>
    </location>
</feature>
<dbReference type="InterPro" id="IPR001789">
    <property type="entry name" value="Sig_transdc_resp-reg_receiver"/>
</dbReference>
<dbReference type="InterPro" id="IPR000700">
    <property type="entry name" value="PAS-assoc_C"/>
</dbReference>
<dbReference type="Gene3D" id="1.20.120.160">
    <property type="entry name" value="HPT domain"/>
    <property type="match status" value="1"/>
</dbReference>
<dbReference type="PATRIC" id="fig|466.6.peg.1909"/>
<keyword evidence="11" id="KW-1133">Transmembrane helix</keyword>
<evidence type="ECO:0000313" key="21">
    <source>
        <dbReference type="Proteomes" id="UP000054908"/>
    </source>
</evidence>
<evidence type="ECO:0000256" key="8">
    <source>
        <dbReference type="ARBA" id="ARBA00022692"/>
    </source>
</evidence>
<evidence type="ECO:0000256" key="13">
    <source>
        <dbReference type="ARBA" id="ARBA00023136"/>
    </source>
</evidence>
<protein>
    <recommendedName>
        <fullName evidence="3">histidine kinase</fullName>
        <ecNumber evidence="3">2.7.13.3</ecNumber>
    </recommendedName>
</protein>
<evidence type="ECO:0000256" key="7">
    <source>
        <dbReference type="ARBA" id="ARBA00022679"/>
    </source>
</evidence>
<keyword evidence="13" id="KW-0472">Membrane</keyword>
<evidence type="ECO:0000256" key="1">
    <source>
        <dbReference type="ARBA" id="ARBA00000085"/>
    </source>
</evidence>
<keyword evidence="6 15" id="KW-0597">Phosphoprotein</keyword>
<dbReference type="InterPro" id="IPR000014">
    <property type="entry name" value="PAS"/>
</dbReference>
<dbReference type="FunFam" id="3.30.565.10:FF:000010">
    <property type="entry name" value="Sensor histidine kinase RcsC"/>
    <property type="match status" value="1"/>
</dbReference>
<dbReference type="Proteomes" id="UP000054908">
    <property type="component" value="Unassembled WGS sequence"/>
</dbReference>
<comment type="subcellular location">
    <subcellularLocation>
        <location evidence="2">Cell inner membrane</location>
        <topology evidence="2">Multi-pass membrane protein</topology>
    </subcellularLocation>
</comment>
<dbReference type="PROSITE" id="PS50894">
    <property type="entry name" value="HPT"/>
    <property type="match status" value="1"/>
</dbReference>
<evidence type="ECO:0000256" key="15">
    <source>
        <dbReference type="PROSITE-ProRule" id="PRU00169"/>
    </source>
</evidence>
<dbReference type="PROSITE" id="PS50109">
    <property type="entry name" value="HIS_KIN"/>
    <property type="match status" value="1"/>
</dbReference>
<dbReference type="Pfam" id="PF00512">
    <property type="entry name" value="HisKA"/>
    <property type="match status" value="1"/>
</dbReference>
<comment type="catalytic activity">
    <reaction evidence="1">
        <text>ATP + protein L-histidine = ADP + protein N-phospho-L-histidine.</text>
        <dbReference type="EC" id="2.7.13.3"/>
    </reaction>
</comment>
<sequence length="833" mass="94690">MKKVIAMKKGVFQANHKKSSLQKNGLLFNSSRNEIEIAALLLTDDFKIYDANLCGINSLFNKKKSSLIGQSFIDLLDVQQMDIQALLKAFKKSRKSRFQSIKLEHPILKKWYCIIITALDDFSLVSFAVTLITTNYSYQALQTYINAIINNLPGAVYWKDLEGHYMGCNKFVAQMAGYENPEQMIGKTDYDFCWSEFADDWRLLDNKVVKENSTIAREEMVKLANGNVRTELTFKSPLKNEHNEIVGIIGTSLDITERKEMEAALHESQLAAESANIVKTNFIQNMQHDIRTPASSIWAVLEDLVENNKTPDRELLVLLRNSAKQLFAICNEVIDFDRIERGDIPLLSKRINIRDIVSNVIELNQTAAYDRGLKLSFEIDVNVPQVVKGDEHRLSRILLNLIGNALKFTPKGSINLSVHMIKENKKNYIIQFKLQDTGIGIPPQNQETVYEKFNRLNPANRGTYKGSGLGLRIVKKYVDDMEGEINLESQPNKGTTFFIDIPFEKALVDKLYGQGTPAYKWNELIKEENKLASDKKVSNLSPPTLSNESDYKVLLIEDNPLALAGAQQLLKQAQCNVTAAVDVKSSLEVLNSTKFDFIISDIGLPDGTGIDIIKQIKKDKNALNFSSPFFALTANADKVTIEKGEEAGFIHVISKPLRKDIIYSLIDELCTDKKISVPSITRGKHESQLLRKELPVQKQSKLHGLDLPETEEELFKLELYPILDVEEAIKSLGSKELLLELLKEMVVIIPKDKKEMEEVYSTNHDWQRIEELAHKAKGGAAYCGTLRMRFACQYLERYRKAGYSKLLEKLYQQLLKVLDETKLYLEDWLKKQN</sequence>
<feature type="domain" description="PAC" evidence="18">
    <location>
        <begin position="214"/>
        <end position="267"/>
    </location>
</feature>
<evidence type="ECO:0000259" key="18">
    <source>
        <dbReference type="PROSITE" id="PS50113"/>
    </source>
</evidence>
<dbReference type="PANTHER" id="PTHR43047">
    <property type="entry name" value="TWO-COMPONENT HISTIDINE PROTEIN KINASE"/>
    <property type="match status" value="1"/>
</dbReference>
<dbReference type="SMART" id="SM00448">
    <property type="entry name" value="REC"/>
    <property type="match status" value="1"/>
</dbReference>
<evidence type="ECO:0000256" key="5">
    <source>
        <dbReference type="ARBA" id="ARBA00022519"/>
    </source>
</evidence>
<dbReference type="Pfam" id="PF08448">
    <property type="entry name" value="PAS_4"/>
    <property type="match status" value="1"/>
</dbReference>